<organism evidence="1 2">
    <name type="scientific">Colocasia esculenta</name>
    <name type="common">Wild taro</name>
    <name type="synonym">Arum esculentum</name>
    <dbReference type="NCBI Taxonomy" id="4460"/>
    <lineage>
        <taxon>Eukaryota</taxon>
        <taxon>Viridiplantae</taxon>
        <taxon>Streptophyta</taxon>
        <taxon>Embryophyta</taxon>
        <taxon>Tracheophyta</taxon>
        <taxon>Spermatophyta</taxon>
        <taxon>Magnoliopsida</taxon>
        <taxon>Liliopsida</taxon>
        <taxon>Araceae</taxon>
        <taxon>Aroideae</taxon>
        <taxon>Colocasieae</taxon>
        <taxon>Colocasia</taxon>
    </lineage>
</organism>
<accession>A0A843TKS7</accession>
<keyword evidence="2" id="KW-1185">Reference proteome</keyword>
<dbReference type="Proteomes" id="UP000652761">
    <property type="component" value="Unassembled WGS sequence"/>
</dbReference>
<evidence type="ECO:0000313" key="1">
    <source>
        <dbReference type="EMBL" id="MQL71615.1"/>
    </source>
</evidence>
<proteinExistence type="predicted"/>
<reference evidence="1" key="1">
    <citation type="submission" date="2017-07" db="EMBL/GenBank/DDBJ databases">
        <title>Taro Niue Genome Assembly and Annotation.</title>
        <authorList>
            <person name="Atibalentja N."/>
            <person name="Keating K."/>
            <person name="Fields C.J."/>
        </authorList>
    </citation>
    <scope>NUCLEOTIDE SEQUENCE</scope>
    <source>
        <strain evidence="1">Niue_2</strain>
        <tissue evidence="1">Leaf</tissue>
    </source>
</reference>
<dbReference type="EMBL" id="NMUH01000104">
    <property type="protein sequence ID" value="MQL71615.1"/>
    <property type="molecule type" value="Genomic_DNA"/>
</dbReference>
<gene>
    <name evidence="1" type="ORF">Taro_003943</name>
</gene>
<evidence type="ECO:0000313" key="2">
    <source>
        <dbReference type="Proteomes" id="UP000652761"/>
    </source>
</evidence>
<dbReference type="AlphaFoldDB" id="A0A843TKS7"/>
<name>A0A843TKS7_COLES</name>
<sequence>MSRLSDCVWGDAMGRRHRPCRLQEGDTPPIAIHQTRRRHRVCRIQEGGIPPVAI</sequence>
<protein>
    <submittedName>
        <fullName evidence="1">Uncharacterized protein</fullName>
    </submittedName>
</protein>
<comment type="caution">
    <text evidence="1">The sequence shown here is derived from an EMBL/GenBank/DDBJ whole genome shotgun (WGS) entry which is preliminary data.</text>
</comment>